<dbReference type="GO" id="GO:0043565">
    <property type="term" value="F:sequence-specific DNA binding"/>
    <property type="evidence" value="ECO:0007669"/>
    <property type="project" value="InterPro"/>
</dbReference>
<protein>
    <submittedName>
        <fullName evidence="5">AraC-like DNA-binding protein</fullName>
    </submittedName>
</protein>
<sequence length="321" mass="35505">MLPPGTKRLLDHPQWERLMWDSCSPMKVRPGDQAGFRASLALWDLGSLGLRLFRAPRYVAEQTPQDIHRAQRRRLILAVPLEGRCSFAQFGRTVALEPGQAAFHMTTAPMEYIQDEEGAMMLVQVPASRVGLYVSCLEDICAVRIDAGDRILATLLGGARAVPEIHAISSERAKEAFAEGLVASLGALGALLSESVDTRASVVKRRRLNAVKSFIDTHLADSGLNPDRIAGANGISVRYLHHLFQADGQSVTDWIRERRLDQGRKGLESAELMALTVNEIGLRSGFSSDAHFRRAFKTRFGVAPREYRRQRLAGFAEMQAS</sequence>
<dbReference type="SMART" id="SM00342">
    <property type="entry name" value="HTH_ARAC"/>
    <property type="match status" value="1"/>
</dbReference>
<keyword evidence="6" id="KW-1185">Reference proteome</keyword>
<evidence type="ECO:0000259" key="4">
    <source>
        <dbReference type="PROSITE" id="PS01124"/>
    </source>
</evidence>
<dbReference type="InterPro" id="IPR009057">
    <property type="entry name" value="Homeodomain-like_sf"/>
</dbReference>
<proteinExistence type="predicted"/>
<keyword evidence="1" id="KW-0805">Transcription regulation</keyword>
<feature type="domain" description="HTH araC/xylS-type" evidence="4">
    <location>
        <begin position="209"/>
        <end position="310"/>
    </location>
</feature>
<reference evidence="5 6" key="1">
    <citation type="submission" date="2020-08" db="EMBL/GenBank/DDBJ databases">
        <title>Genomic Encyclopedia of Type Strains, Phase IV (KMG-IV): sequencing the most valuable type-strain genomes for metagenomic binning, comparative biology and taxonomic classification.</title>
        <authorList>
            <person name="Goeker M."/>
        </authorList>
    </citation>
    <scope>NUCLEOTIDE SEQUENCE [LARGE SCALE GENOMIC DNA]</scope>
    <source>
        <strain evidence="5 6">DSM 25966</strain>
    </source>
</reference>
<dbReference type="Pfam" id="PF12833">
    <property type="entry name" value="HTH_18"/>
    <property type="match status" value="1"/>
</dbReference>
<dbReference type="InterPro" id="IPR018062">
    <property type="entry name" value="HTH_AraC-typ_CS"/>
</dbReference>
<organism evidence="5 6">
    <name type="scientific">Kaistia hirudinis</name>
    <dbReference type="NCBI Taxonomy" id="1293440"/>
    <lineage>
        <taxon>Bacteria</taxon>
        <taxon>Pseudomonadati</taxon>
        <taxon>Pseudomonadota</taxon>
        <taxon>Alphaproteobacteria</taxon>
        <taxon>Hyphomicrobiales</taxon>
        <taxon>Kaistiaceae</taxon>
        <taxon>Kaistia</taxon>
    </lineage>
</organism>
<evidence type="ECO:0000313" key="6">
    <source>
        <dbReference type="Proteomes" id="UP000553963"/>
    </source>
</evidence>
<dbReference type="InterPro" id="IPR018060">
    <property type="entry name" value="HTH_AraC"/>
</dbReference>
<gene>
    <name evidence="5" type="ORF">GGR25_001155</name>
</gene>
<comment type="caution">
    <text evidence="5">The sequence shown here is derived from an EMBL/GenBank/DDBJ whole genome shotgun (WGS) entry which is preliminary data.</text>
</comment>
<evidence type="ECO:0000256" key="2">
    <source>
        <dbReference type="ARBA" id="ARBA00023125"/>
    </source>
</evidence>
<dbReference type="SUPFAM" id="SSF46689">
    <property type="entry name" value="Homeodomain-like"/>
    <property type="match status" value="1"/>
</dbReference>
<dbReference type="RefSeq" id="WP_183397806.1">
    <property type="nucleotide sequence ID" value="NZ_JACIDS010000002.1"/>
</dbReference>
<accession>A0A840ANX7</accession>
<dbReference type="InterPro" id="IPR035418">
    <property type="entry name" value="AraC-bd_2"/>
</dbReference>
<dbReference type="EMBL" id="JACIDS010000002">
    <property type="protein sequence ID" value="MBB3930116.1"/>
    <property type="molecule type" value="Genomic_DNA"/>
</dbReference>
<evidence type="ECO:0000256" key="3">
    <source>
        <dbReference type="ARBA" id="ARBA00023163"/>
    </source>
</evidence>
<keyword evidence="3" id="KW-0804">Transcription</keyword>
<dbReference type="PROSITE" id="PS00041">
    <property type="entry name" value="HTH_ARAC_FAMILY_1"/>
    <property type="match status" value="1"/>
</dbReference>
<dbReference type="PANTHER" id="PTHR46796:SF6">
    <property type="entry name" value="ARAC SUBFAMILY"/>
    <property type="match status" value="1"/>
</dbReference>
<evidence type="ECO:0000256" key="1">
    <source>
        <dbReference type="ARBA" id="ARBA00023015"/>
    </source>
</evidence>
<evidence type="ECO:0000313" key="5">
    <source>
        <dbReference type="EMBL" id="MBB3930116.1"/>
    </source>
</evidence>
<dbReference type="InterPro" id="IPR020449">
    <property type="entry name" value="Tscrpt_reg_AraC-type_HTH"/>
</dbReference>
<dbReference type="Gene3D" id="1.10.10.60">
    <property type="entry name" value="Homeodomain-like"/>
    <property type="match status" value="1"/>
</dbReference>
<dbReference type="Proteomes" id="UP000553963">
    <property type="component" value="Unassembled WGS sequence"/>
</dbReference>
<dbReference type="Pfam" id="PF14525">
    <property type="entry name" value="AraC_binding_2"/>
    <property type="match status" value="1"/>
</dbReference>
<keyword evidence="2 5" id="KW-0238">DNA-binding</keyword>
<dbReference type="GO" id="GO:0003700">
    <property type="term" value="F:DNA-binding transcription factor activity"/>
    <property type="evidence" value="ECO:0007669"/>
    <property type="project" value="InterPro"/>
</dbReference>
<name>A0A840ANX7_9HYPH</name>
<dbReference type="PROSITE" id="PS01124">
    <property type="entry name" value="HTH_ARAC_FAMILY_2"/>
    <property type="match status" value="1"/>
</dbReference>
<dbReference type="InterPro" id="IPR050204">
    <property type="entry name" value="AraC_XylS_family_regulators"/>
</dbReference>
<dbReference type="AlphaFoldDB" id="A0A840ANX7"/>
<dbReference type="PANTHER" id="PTHR46796">
    <property type="entry name" value="HTH-TYPE TRANSCRIPTIONAL ACTIVATOR RHAS-RELATED"/>
    <property type="match status" value="1"/>
</dbReference>
<dbReference type="PRINTS" id="PR00032">
    <property type="entry name" value="HTHARAC"/>
</dbReference>